<dbReference type="AlphaFoldDB" id="A0A2J6RUL9"/>
<evidence type="ECO:0000313" key="1">
    <source>
        <dbReference type="EMBL" id="PMD42221.1"/>
    </source>
</evidence>
<dbReference type="Proteomes" id="UP000235786">
    <property type="component" value="Unassembled WGS sequence"/>
</dbReference>
<dbReference type="PROSITE" id="PS50231">
    <property type="entry name" value="RICIN_B_LECTIN"/>
    <property type="match status" value="1"/>
</dbReference>
<protein>
    <submittedName>
        <fullName evidence="1">Glycosyltransferase family 1 protein</fullName>
    </submittedName>
</protein>
<keyword evidence="1" id="KW-0808">Transferase</keyword>
<dbReference type="GO" id="GO:0016740">
    <property type="term" value="F:transferase activity"/>
    <property type="evidence" value="ECO:0007669"/>
    <property type="project" value="UniProtKB-KW"/>
</dbReference>
<organism evidence="1 2">
    <name type="scientific">Hyaloscypha variabilis (strain UAMH 11265 / GT02V1 / F)</name>
    <name type="common">Meliniomyces variabilis</name>
    <dbReference type="NCBI Taxonomy" id="1149755"/>
    <lineage>
        <taxon>Eukaryota</taxon>
        <taxon>Fungi</taxon>
        <taxon>Dikarya</taxon>
        <taxon>Ascomycota</taxon>
        <taxon>Pezizomycotina</taxon>
        <taxon>Leotiomycetes</taxon>
        <taxon>Helotiales</taxon>
        <taxon>Hyaloscyphaceae</taxon>
        <taxon>Hyaloscypha</taxon>
        <taxon>Hyaloscypha variabilis</taxon>
    </lineage>
</organism>
<keyword evidence="2" id="KW-1185">Reference proteome</keyword>
<sequence length="215" mass="23104">MGCDILPRQTAVWSYAPDEKTTIKLSDEAAFILMEQKTVKMSKIKVYHCKNIEIEDQRWDPLSATGSSLLDTFMGLRSDGKTMVASVQKAQTLQRDNSDGAGFAMGLILDLPVAMADGLRCLLCMVKSGLKAGGKSLGRFLPGFTGILVDPIQGAVDDRAKGFAKGFVSGTLGVLFKPGAAMLGFVGYPLLGVYKSISHMHATEAQSKILLARQI</sequence>
<gene>
    <name evidence="1" type="ORF">L207DRAFT_632036</name>
</gene>
<accession>A0A2J6RUL9</accession>
<name>A0A2J6RUL9_HYAVF</name>
<proteinExistence type="predicted"/>
<dbReference type="OrthoDB" id="428159at2759"/>
<reference evidence="1 2" key="1">
    <citation type="submission" date="2016-04" db="EMBL/GenBank/DDBJ databases">
        <title>A degradative enzymes factory behind the ericoid mycorrhizal symbiosis.</title>
        <authorList>
            <consortium name="DOE Joint Genome Institute"/>
            <person name="Martino E."/>
            <person name="Morin E."/>
            <person name="Grelet G."/>
            <person name="Kuo A."/>
            <person name="Kohler A."/>
            <person name="Daghino S."/>
            <person name="Barry K."/>
            <person name="Choi C."/>
            <person name="Cichocki N."/>
            <person name="Clum A."/>
            <person name="Copeland A."/>
            <person name="Hainaut M."/>
            <person name="Haridas S."/>
            <person name="Labutti K."/>
            <person name="Lindquist E."/>
            <person name="Lipzen A."/>
            <person name="Khouja H.-R."/>
            <person name="Murat C."/>
            <person name="Ohm R."/>
            <person name="Olson A."/>
            <person name="Spatafora J."/>
            <person name="Veneault-Fourrey C."/>
            <person name="Henrissat B."/>
            <person name="Grigoriev I."/>
            <person name="Martin F."/>
            <person name="Perotto S."/>
        </authorList>
    </citation>
    <scope>NUCLEOTIDE SEQUENCE [LARGE SCALE GENOMIC DNA]</scope>
    <source>
        <strain evidence="1 2">F</strain>
    </source>
</reference>
<dbReference type="EMBL" id="KZ613943">
    <property type="protein sequence ID" value="PMD42221.1"/>
    <property type="molecule type" value="Genomic_DNA"/>
</dbReference>
<evidence type="ECO:0000313" key="2">
    <source>
        <dbReference type="Proteomes" id="UP000235786"/>
    </source>
</evidence>